<protein>
    <submittedName>
        <fullName evidence="2">Uncharacterized protein</fullName>
    </submittedName>
</protein>
<keyword evidence="1" id="KW-0472">Membrane</keyword>
<evidence type="ECO:0000313" key="2">
    <source>
        <dbReference type="EMBL" id="ADO98888.1"/>
    </source>
</evidence>
<dbReference type="OrthoDB" id="40716at10239"/>
<accession>E3SNY3</accession>
<evidence type="ECO:0000256" key="1">
    <source>
        <dbReference type="SAM" id="Phobius"/>
    </source>
</evidence>
<dbReference type="RefSeq" id="YP_004325046.1">
    <property type="nucleotide sequence ID" value="NC_015290.1"/>
</dbReference>
<keyword evidence="1" id="KW-0812">Transmembrane</keyword>
<dbReference type="EMBL" id="GU071103">
    <property type="protein sequence ID" value="ADO98888.1"/>
    <property type="molecule type" value="Genomic_DNA"/>
</dbReference>
<keyword evidence="3" id="KW-1185">Reference proteome</keyword>
<keyword evidence="1" id="KW-1133">Transmembrane helix</keyword>
<proteinExistence type="predicted"/>
<name>E3SNY3_9CAUD</name>
<reference evidence="2 3" key="1">
    <citation type="journal article" date="2010" name="Environ. Microbiol.">
        <title>Genomic analysis of oceanic cyanobacterial myoviruses compared with T4-like myoviruses from diverse hosts and environments.</title>
        <authorList>
            <person name="Sullivan M.B."/>
            <person name="Huang K.H."/>
            <person name="Ignacio-Espinoza J.C."/>
            <person name="Berlin A.M."/>
            <person name="Kelly L."/>
            <person name="Weigele P.R."/>
            <person name="DeFrancesco A.S."/>
            <person name="Kern S.E."/>
            <person name="Thompson L.R."/>
            <person name="Young S."/>
            <person name="Yandava C."/>
            <person name="Fu R."/>
            <person name="Krastins B."/>
            <person name="Chase M."/>
            <person name="Sarracino D."/>
            <person name="Osburne M.S."/>
            <person name="Henn M.R."/>
            <person name="Chisholm S.W."/>
        </authorList>
    </citation>
    <scope>NUCLEOTIDE SEQUENCE [LARGE SCALE GENOMIC DNA]</scope>
    <source>
        <strain evidence="2">NATL1A-15</strain>
    </source>
</reference>
<feature type="transmembrane region" description="Helical" evidence="1">
    <location>
        <begin position="12"/>
        <end position="38"/>
    </location>
</feature>
<dbReference type="Proteomes" id="UP000006532">
    <property type="component" value="Segment"/>
</dbReference>
<evidence type="ECO:0000313" key="3">
    <source>
        <dbReference type="Proteomes" id="UP000006532"/>
    </source>
</evidence>
<organism evidence="2 3">
    <name type="scientific">Prochlorococcus phage P-SSM7</name>
    <dbReference type="NCBI Taxonomy" id="445688"/>
    <lineage>
        <taxon>Viruses</taxon>
        <taxon>Duplodnaviria</taxon>
        <taxon>Heunggongvirae</taxon>
        <taxon>Uroviricota</taxon>
        <taxon>Caudoviricetes</taxon>
        <taxon>Pantevenvirales</taxon>
        <taxon>Kyanoviridae</taxon>
        <taxon>Palaemonvirus</taxon>
        <taxon>Palaemonvirus pssm7</taxon>
    </lineage>
</organism>
<dbReference type="GeneID" id="10329389"/>
<sequence length="39" mass="4161">MTCTLFTIKRSTLVKLLVAINLPWLVISAMAASLVGAIT</sequence>
<dbReference type="KEGG" id="vg:10329389"/>
<gene>
    <name evidence="2" type="ORF">PSSM7_219</name>
</gene>